<evidence type="ECO:0000259" key="4">
    <source>
        <dbReference type="PROSITE" id="PS50042"/>
    </source>
</evidence>
<dbReference type="InterPro" id="IPR012318">
    <property type="entry name" value="HTH_CRP"/>
</dbReference>
<dbReference type="eggNOG" id="COG0664">
    <property type="taxonomic scope" value="Bacteria"/>
</dbReference>
<dbReference type="PROSITE" id="PS51063">
    <property type="entry name" value="HTH_CRP_2"/>
    <property type="match status" value="1"/>
</dbReference>
<feature type="domain" description="HTH crp-type" evidence="5">
    <location>
        <begin position="145"/>
        <end position="218"/>
    </location>
</feature>
<keyword evidence="6" id="KW-0418">Kinase</keyword>
<dbReference type="SUPFAM" id="SSF51206">
    <property type="entry name" value="cAMP-binding domain-like"/>
    <property type="match status" value="1"/>
</dbReference>
<dbReference type="PROSITE" id="PS00889">
    <property type="entry name" value="CNMP_BINDING_2"/>
    <property type="match status" value="1"/>
</dbReference>
<dbReference type="SUPFAM" id="SSF46785">
    <property type="entry name" value="Winged helix' DNA-binding domain"/>
    <property type="match status" value="1"/>
</dbReference>
<dbReference type="EMBL" id="AAUW01000018">
    <property type="protein sequence ID" value="EAV41842.1"/>
    <property type="molecule type" value="Genomic_DNA"/>
</dbReference>
<organism evidence="6 7">
    <name type="scientific">Roseibium aggregatum (strain ATCC 25650 / DSM 13394 / JCM 20685 / NBRC 16684 / NCIMB 2208 / IAM 12614 / B1)</name>
    <name type="common">Stappia aggregata</name>
    <dbReference type="NCBI Taxonomy" id="384765"/>
    <lineage>
        <taxon>Bacteria</taxon>
        <taxon>Pseudomonadati</taxon>
        <taxon>Pseudomonadota</taxon>
        <taxon>Alphaproteobacteria</taxon>
        <taxon>Hyphomicrobiales</taxon>
        <taxon>Stappiaceae</taxon>
        <taxon>Roseibium</taxon>
    </lineage>
</organism>
<evidence type="ECO:0000256" key="3">
    <source>
        <dbReference type="ARBA" id="ARBA00023163"/>
    </source>
</evidence>
<dbReference type="InterPro" id="IPR018488">
    <property type="entry name" value="cNMP-bd_CS"/>
</dbReference>
<dbReference type="Pfam" id="PF13545">
    <property type="entry name" value="HTH_Crp_2"/>
    <property type="match status" value="1"/>
</dbReference>
<dbReference type="InterPro" id="IPR050397">
    <property type="entry name" value="Env_Response_Regulators"/>
</dbReference>
<dbReference type="PROSITE" id="PS50042">
    <property type="entry name" value="CNMP_BINDING_3"/>
    <property type="match status" value="1"/>
</dbReference>
<evidence type="ECO:0000313" key="6">
    <source>
        <dbReference type="EMBL" id="EAV41842.1"/>
    </source>
</evidence>
<sequence length="234" mass="25757">MLRDVIRECYLFSNIDEGSLDLLTRLSTIARYEAESAIFAAGDEPDGLRVIITGSIRIWISDAEGRELTLALLEPGDPFGEISVLDKLPRTANASALANSECLFLPKDAMEIALDKSPQFAHHLIQLLCEILRRNTEAMGAFAFLGLDGRLAQKLLDLALSYADLKDDGAKFKRKFSQNELAHMLGVTREALNKRLNALAHDGLITLTNGLISIPNLEALATRARAAERLNRGR</sequence>
<feature type="domain" description="Cyclic nucleotide-binding" evidence="4">
    <location>
        <begin position="11"/>
        <end position="114"/>
    </location>
</feature>
<keyword evidence="2" id="KW-0238">DNA-binding</keyword>
<dbReference type="GO" id="GO:0005829">
    <property type="term" value="C:cytosol"/>
    <property type="evidence" value="ECO:0007669"/>
    <property type="project" value="TreeGrafter"/>
</dbReference>
<dbReference type="PANTHER" id="PTHR24567:SF74">
    <property type="entry name" value="HTH-TYPE TRANSCRIPTIONAL REGULATOR ARCR"/>
    <property type="match status" value="1"/>
</dbReference>
<evidence type="ECO:0000256" key="2">
    <source>
        <dbReference type="ARBA" id="ARBA00023125"/>
    </source>
</evidence>
<dbReference type="InterPro" id="IPR000595">
    <property type="entry name" value="cNMP-bd_dom"/>
</dbReference>
<evidence type="ECO:0000313" key="7">
    <source>
        <dbReference type="Proteomes" id="UP000004848"/>
    </source>
</evidence>
<dbReference type="CDD" id="cd00038">
    <property type="entry name" value="CAP_ED"/>
    <property type="match status" value="1"/>
</dbReference>
<dbReference type="Gene3D" id="1.10.10.10">
    <property type="entry name" value="Winged helix-like DNA-binding domain superfamily/Winged helix DNA-binding domain"/>
    <property type="match status" value="1"/>
</dbReference>
<keyword evidence="3" id="KW-0804">Transcription</keyword>
<evidence type="ECO:0000256" key="1">
    <source>
        <dbReference type="ARBA" id="ARBA00023015"/>
    </source>
</evidence>
<reference evidence="6 7" key="1">
    <citation type="submission" date="2006-05" db="EMBL/GenBank/DDBJ databases">
        <authorList>
            <person name="King G."/>
            <person name="Ferriera S."/>
            <person name="Johnson J."/>
            <person name="Kravitz S."/>
            <person name="Beeson K."/>
            <person name="Sutton G."/>
            <person name="Rogers Y.-H."/>
            <person name="Friedman R."/>
            <person name="Frazier M."/>
            <person name="Venter J.C."/>
        </authorList>
    </citation>
    <scope>NUCLEOTIDE SEQUENCE [LARGE SCALE GENOMIC DNA]</scope>
    <source>
        <strain evidence="7">ATCC 25650 / DSM 13394 / JCM 20685 / NBRC 16684 / NCIMB 2208 / IAM 12614 / B1</strain>
    </source>
</reference>
<dbReference type="OrthoDB" id="9786503at2"/>
<protein>
    <submittedName>
        <fullName evidence="6">cAMP-binding protein-catabolite gene activator and regulatory subunit of cAMP-dependent protein kinase</fullName>
    </submittedName>
</protein>
<dbReference type="PROSITE" id="PS00519">
    <property type="entry name" value="HTH_ASNC_1"/>
    <property type="match status" value="1"/>
</dbReference>
<accession>A0NZG3</accession>
<dbReference type="PANTHER" id="PTHR24567">
    <property type="entry name" value="CRP FAMILY TRANSCRIPTIONAL REGULATORY PROTEIN"/>
    <property type="match status" value="1"/>
</dbReference>
<dbReference type="InterPro" id="IPR036388">
    <property type="entry name" value="WH-like_DNA-bd_sf"/>
</dbReference>
<proteinExistence type="predicted"/>
<dbReference type="RefSeq" id="WP_006938089.1">
    <property type="nucleotide sequence ID" value="NZ_AAUW01000018.1"/>
</dbReference>
<dbReference type="Pfam" id="PF00027">
    <property type="entry name" value="cNMP_binding"/>
    <property type="match status" value="1"/>
</dbReference>
<dbReference type="Proteomes" id="UP000004848">
    <property type="component" value="Unassembled WGS sequence"/>
</dbReference>
<keyword evidence="1" id="KW-0805">Transcription regulation</keyword>
<comment type="caution">
    <text evidence="6">The sequence shown here is derived from an EMBL/GenBank/DDBJ whole genome shotgun (WGS) entry which is preliminary data.</text>
</comment>
<evidence type="ECO:0000259" key="5">
    <source>
        <dbReference type="PROSITE" id="PS51063"/>
    </source>
</evidence>
<name>A0NZG3_ROSAI</name>
<dbReference type="GO" id="GO:0003677">
    <property type="term" value="F:DNA binding"/>
    <property type="evidence" value="ECO:0007669"/>
    <property type="project" value="UniProtKB-KW"/>
</dbReference>
<keyword evidence="6" id="KW-0808">Transferase</keyword>
<dbReference type="InterPro" id="IPR019885">
    <property type="entry name" value="Tscrpt_reg_HTH_AsnC-type_CS"/>
</dbReference>
<dbReference type="AlphaFoldDB" id="A0NZG3"/>
<dbReference type="GO" id="GO:0003700">
    <property type="term" value="F:DNA-binding transcription factor activity"/>
    <property type="evidence" value="ECO:0007669"/>
    <property type="project" value="TreeGrafter"/>
</dbReference>
<dbReference type="GeneID" id="68848686"/>
<dbReference type="Gene3D" id="2.60.120.10">
    <property type="entry name" value="Jelly Rolls"/>
    <property type="match status" value="1"/>
</dbReference>
<dbReference type="InterPro" id="IPR014710">
    <property type="entry name" value="RmlC-like_jellyroll"/>
</dbReference>
<dbReference type="InterPro" id="IPR018490">
    <property type="entry name" value="cNMP-bd_dom_sf"/>
</dbReference>
<gene>
    <name evidence="6" type="ORF">SIAM614_31256</name>
</gene>
<dbReference type="SMART" id="SM00419">
    <property type="entry name" value="HTH_CRP"/>
    <property type="match status" value="1"/>
</dbReference>
<dbReference type="InterPro" id="IPR036390">
    <property type="entry name" value="WH_DNA-bd_sf"/>
</dbReference>
<dbReference type="GO" id="GO:0016301">
    <property type="term" value="F:kinase activity"/>
    <property type="evidence" value="ECO:0007669"/>
    <property type="project" value="UniProtKB-KW"/>
</dbReference>
<dbReference type="SMART" id="SM00100">
    <property type="entry name" value="cNMP"/>
    <property type="match status" value="1"/>
</dbReference>